<feature type="domain" description="DDE-1" evidence="1">
    <location>
        <begin position="134"/>
        <end position="213"/>
    </location>
</feature>
<dbReference type="GO" id="GO:0003676">
    <property type="term" value="F:nucleic acid binding"/>
    <property type="evidence" value="ECO:0007669"/>
    <property type="project" value="InterPro"/>
</dbReference>
<evidence type="ECO:0000313" key="2">
    <source>
        <dbReference type="EMBL" id="GMF22751.1"/>
    </source>
</evidence>
<name>A0A9W6TZ45_9STRA</name>
<dbReference type="EMBL" id="BSXT01000261">
    <property type="protein sequence ID" value="GMF22751.1"/>
    <property type="molecule type" value="Genomic_DNA"/>
</dbReference>
<gene>
    <name evidence="2" type="ORF">Pfra01_000341700</name>
</gene>
<sequence length="218" mass="24334">MRVGDLHRECYIVTRTMIIFMAQAIMPQFFAEKTVNAAICCCALLTLRRVTTRGRESREDMFILKAHFCDDVRRVIADSVIPLNPGIDPRCNVFNMDETAIYASTSAYTTVEEVGVRVVPALAAGSDSQRITMAVLENAWFDERVMHDWINHLFKPNVTSYSLLMVETLKTHKMDSVLDKLGAMGTSVHVEPPGCTGVAQPLDVGVMSPLKTHLILLF</sequence>
<organism evidence="2 3">
    <name type="scientific">Phytophthora fragariaefolia</name>
    <dbReference type="NCBI Taxonomy" id="1490495"/>
    <lineage>
        <taxon>Eukaryota</taxon>
        <taxon>Sar</taxon>
        <taxon>Stramenopiles</taxon>
        <taxon>Oomycota</taxon>
        <taxon>Peronosporomycetes</taxon>
        <taxon>Peronosporales</taxon>
        <taxon>Peronosporaceae</taxon>
        <taxon>Phytophthora</taxon>
    </lineage>
</organism>
<evidence type="ECO:0000313" key="3">
    <source>
        <dbReference type="Proteomes" id="UP001165121"/>
    </source>
</evidence>
<dbReference type="OrthoDB" id="143223at2759"/>
<keyword evidence="3" id="KW-1185">Reference proteome</keyword>
<dbReference type="InterPro" id="IPR004875">
    <property type="entry name" value="DDE_SF_endonuclease_dom"/>
</dbReference>
<comment type="caution">
    <text evidence="2">The sequence shown here is derived from an EMBL/GenBank/DDBJ whole genome shotgun (WGS) entry which is preliminary data.</text>
</comment>
<dbReference type="Pfam" id="PF03184">
    <property type="entry name" value="DDE_1"/>
    <property type="match status" value="1"/>
</dbReference>
<evidence type="ECO:0000259" key="1">
    <source>
        <dbReference type="Pfam" id="PF03184"/>
    </source>
</evidence>
<protein>
    <submittedName>
        <fullName evidence="2">Unnamed protein product</fullName>
    </submittedName>
</protein>
<dbReference type="Proteomes" id="UP001165121">
    <property type="component" value="Unassembled WGS sequence"/>
</dbReference>
<reference evidence="2" key="1">
    <citation type="submission" date="2023-04" db="EMBL/GenBank/DDBJ databases">
        <title>Phytophthora fragariaefolia NBRC 109709.</title>
        <authorList>
            <person name="Ichikawa N."/>
            <person name="Sato H."/>
            <person name="Tonouchi N."/>
        </authorList>
    </citation>
    <scope>NUCLEOTIDE SEQUENCE</scope>
    <source>
        <strain evidence="2">NBRC 109709</strain>
    </source>
</reference>
<accession>A0A9W6TZ45</accession>
<dbReference type="AlphaFoldDB" id="A0A9W6TZ45"/>
<proteinExistence type="predicted"/>